<feature type="binding site" evidence="7">
    <location>
        <position position="130"/>
    </location>
    <ligand>
        <name>[2Fe-2S] cluster</name>
        <dbReference type="ChEBI" id="CHEBI:190135"/>
    </ligand>
</feature>
<dbReference type="NCBIfam" id="TIGR01958">
    <property type="entry name" value="nuoE_fam"/>
    <property type="match status" value="1"/>
</dbReference>
<evidence type="ECO:0000256" key="3">
    <source>
        <dbReference type="ARBA" id="ARBA00022723"/>
    </source>
</evidence>
<evidence type="ECO:0000256" key="7">
    <source>
        <dbReference type="PIRSR" id="PIRSR000216-1"/>
    </source>
</evidence>
<keyword evidence="9" id="KW-1185">Reference proteome</keyword>
<reference evidence="8 9" key="1">
    <citation type="submission" date="2016-07" db="EMBL/GenBank/DDBJ databases">
        <title>Genome and transcriptome analysis of iron-reducing fermentative bacteria Anoxybacter fermentans.</title>
        <authorList>
            <person name="Zeng X."/>
            <person name="Shao Z."/>
        </authorList>
    </citation>
    <scope>NUCLEOTIDE SEQUENCE [LARGE SCALE GENOMIC DNA]</scope>
    <source>
        <strain evidence="8 9">DY22613</strain>
    </source>
</reference>
<keyword evidence="5 7" id="KW-0411">Iron-sulfur</keyword>
<dbReference type="PANTHER" id="PTHR43342">
    <property type="entry name" value="NADH-QUINONE OXIDOREDUCTASE, E SUBUNIT"/>
    <property type="match status" value="1"/>
</dbReference>
<comment type="similarity">
    <text evidence="1">Belongs to the complex I 24 kDa subunit family.</text>
</comment>
<evidence type="ECO:0000313" key="9">
    <source>
        <dbReference type="Proteomes" id="UP000267250"/>
    </source>
</evidence>
<dbReference type="InterPro" id="IPR041921">
    <property type="entry name" value="NuoE_N"/>
</dbReference>
<evidence type="ECO:0000256" key="6">
    <source>
        <dbReference type="ARBA" id="ARBA00034078"/>
    </source>
</evidence>
<dbReference type="CDD" id="cd03064">
    <property type="entry name" value="TRX_Fd_NuoE"/>
    <property type="match status" value="1"/>
</dbReference>
<dbReference type="PIRSF" id="PIRSF000216">
    <property type="entry name" value="NADH_DH_24kDa"/>
    <property type="match status" value="1"/>
</dbReference>
<dbReference type="FunFam" id="1.10.10.1590:FF:000001">
    <property type="entry name" value="NADH-quinone oxidoreductase subunit E"/>
    <property type="match status" value="1"/>
</dbReference>
<dbReference type="SUPFAM" id="SSF52833">
    <property type="entry name" value="Thioredoxin-like"/>
    <property type="match status" value="1"/>
</dbReference>
<feature type="binding site" evidence="7">
    <location>
        <position position="94"/>
    </location>
    <ligand>
        <name>[2Fe-2S] cluster</name>
        <dbReference type="ChEBI" id="CHEBI:190135"/>
    </ligand>
</feature>
<evidence type="ECO:0000256" key="2">
    <source>
        <dbReference type="ARBA" id="ARBA00022714"/>
    </source>
</evidence>
<dbReference type="OrthoDB" id="9807941at2"/>
<evidence type="ECO:0000256" key="1">
    <source>
        <dbReference type="ARBA" id="ARBA00010643"/>
    </source>
</evidence>
<dbReference type="InterPro" id="IPR042128">
    <property type="entry name" value="NuoE_dom"/>
</dbReference>
<protein>
    <submittedName>
        <fullName evidence="8">NADH dehydrogenase</fullName>
    </submittedName>
</protein>
<comment type="cofactor">
    <cofactor evidence="7">
        <name>[2Fe-2S] cluster</name>
        <dbReference type="ChEBI" id="CHEBI:190135"/>
    </cofactor>
    <text evidence="7">Binds 1 [2Fe-2S] cluster.</text>
</comment>
<proteinExistence type="inferred from homology"/>
<dbReference type="RefSeq" id="WP_127016877.1">
    <property type="nucleotide sequence ID" value="NZ_CP016379.1"/>
</dbReference>
<dbReference type="GO" id="GO:0016491">
    <property type="term" value="F:oxidoreductase activity"/>
    <property type="evidence" value="ECO:0007669"/>
    <property type="project" value="InterPro"/>
</dbReference>
<dbReference type="KEGG" id="aft:BBF96_09140"/>
<feature type="binding site" evidence="7">
    <location>
        <position position="89"/>
    </location>
    <ligand>
        <name>[2Fe-2S] cluster</name>
        <dbReference type="ChEBI" id="CHEBI:190135"/>
    </ligand>
</feature>
<keyword evidence="3 7" id="KW-0479">Metal-binding</keyword>
<evidence type="ECO:0000313" key="8">
    <source>
        <dbReference type="EMBL" id="AZR73536.1"/>
    </source>
</evidence>
<dbReference type="Gene3D" id="3.40.30.10">
    <property type="entry name" value="Glutaredoxin"/>
    <property type="match status" value="1"/>
</dbReference>
<dbReference type="NCBIfam" id="NF005722">
    <property type="entry name" value="PRK07539.1-2"/>
    <property type="match status" value="1"/>
</dbReference>
<evidence type="ECO:0000256" key="4">
    <source>
        <dbReference type="ARBA" id="ARBA00023004"/>
    </source>
</evidence>
<keyword evidence="2 7" id="KW-0001">2Fe-2S</keyword>
<gene>
    <name evidence="8" type="ORF">BBF96_09140</name>
</gene>
<dbReference type="PROSITE" id="PS01099">
    <property type="entry name" value="COMPLEX1_24K"/>
    <property type="match status" value="1"/>
</dbReference>
<organism evidence="8 9">
    <name type="scientific">Anoxybacter fermentans</name>
    <dbReference type="NCBI Taxonomy" id="1323375"/>
    <lineage>
        <taxon>Bacteria</taxon>
        <taxon>Bacillati</taxon>
        <taxon>Bacillota</taxon>
        <taxon>Clostridia</taxon>
        <taxon>Halanaerobiales</taxon>
        <taxon>Anoxybacter</taxon>
    </lineage>
</organism>
<dbReference type="GO" id="GO:0051537">
    <property type="term" value="F:2 iron, 2 sulfur cluster binding"/>
    <property type="evidence" value="ECO:0007669"/>
    <property type="project" value="UniProtKB-KW"/>
</dbReference>
<dbReference type="InterPro" id="IPR002023">
    <property type="entry name" value="NuoE-like"/>
</dbReference>
<dbReference type="PANTHER" id="PTHR43342:SF2">
    <property type="entry name" value="POTENTIAL NAD-REDUCING HYDROGENASE SUBUNIT"/>
    <property type="match status" value="1"/>
</dbReference>
<dbReference type="InterPro" id="IPR036249">
    <property type="entry name" value="Thioredoxin-like_sf"/>
</dbReference>
<comment type="cofactor">
    <cofactor evidence="6">
        <name>[2Fe-2S] cluster</name>
        <dbReference type="ChEBI" id="CHEBI:190135"/>
    </cofactor>
</comment>
<evidence type="ECO:0000256" key="5">
    <source>
        <dbReference type="ARBA" id="ARBA00023014"/>
    </source>
</evidence>
<dbReference type="EMBL" id="CP016379">
    <property type="protein sequence ID" value="AZR73536.1"/>
    <property type="molecule type" value="Genomic_DNA"/>
</dbReference>
<sequence length="163" mass="17761">MSSCKCQCSGTKDERYLKLDEIIAKYKGKPGALIPVLHQAQEIFGYLPEDVQIYVAKGLDVPVSEVSGVVTFYSFFSTEPKGKYTIGVCMGTACYVKGADKVVEKLKDILDVEEGGTTADGKFTLQITRCLGACGLAPVMTIGDDIYGRLTPDKIPEILKKYD</sequence>
<dbReference type="AlphaFoldDB" id="A0A3S9SYW4"/>
<name>A0A3S9SYW4_9FIRM</name>
<dbReference type="Pfam" id="PF01257">
    <property type="entry name" value="2Fe-2S_thioredx"/>
    <property type="match status" value="1"/>
</dbReference>
<dbReference type="Proteomes" id="UP000267250">
    <property type="component" value="Chromosome"/>
</dbReference>
<feature type="binding site" evidence="7">
    <location>
        <position position="134"/>
    </location>
    <ligand>
        <name>[2Fe-2S] cluster</name>
        <dbReference type="ChEBI" id="CHEBI:190135"/>
    </ligand>
</feature>
<keyword evidence="4 7" id="KW-0408">Iron</keyword>
<dbReference type="FunFam" id="3.40.30.10:FF:000015">
    <property type="entry name" value="NADH-quinone oxidoreductase subunit E"/>
    <property type="match status" value="1"/>
</dbReference>
<accession>A0A3S9SYW4</accession>
<dbReference type="Gene3D" id="1.10.10.1590">
    <property type="entry name" value="NADH-quinone oxidoreductase subunit E"/>
    <property type="match status" value="1"/>
</dbReference>
<dbReference type="GO" id="GO:0046872">
    <property type="term" value="F:metal ion binding"/>
    <property type="evidence" value="ECO:0007669"/>
    <property type="project" value="UniProtKB-KW"/>
</dbReference>
<dbReference type="InterPro" id="IPR028431">
    <property type="entry name" value="NADP_DH_HndA-like"/>
</dbReference>